<dbReference type="GO" id="GO:0008047">
    <property type="term" value="F:enzyme activator activity"/>
    <property type="evidence" value="ECO:0007669"/>
    <property type="project" value="TreeGrafter"/>
</dbReference>
<dbReference type="Pfam" id="PF12002">
    <property type="entry name" value="MgsA_C"/>
    <property type="match status" value="1"/>
</dbReference>
<name>A0A955L7Q9_9BACT</name>
<dbReference type="GO" id="GO:0005524">
    <property type="term" value="F:ATP binding"/>
    <property type="evidence" value="ECO:0007669"/>
    <property type="project" value="UniProtKB-KW"/>
</dbReference>
<dbReference type="FunFam" id="1.20.272.10:FF:000001">
    <property type="entry name" value="Putative AAA family ATPase"/>
    <property type="match status" value="1"/>
</dbReference>
<keyword evidence="2" id="KW-0067">ATP-binding</keyword>
<evidence type="ECO:0000256" key="2">
    <source>
        <dbReference type="ARBA" id="ARBA00022840"/>
    </source>
</evidence>
<dbReference type="GO" id="GO:0003677">
    <property type="term" value="F:DNA binding"/>
    <property type="evidence" value="ECO:0007669"/>
    <property type="project" value="InterPro"/>
</dbReference>
<keyword evidence="1" id="KW-0547">Nucleotide-binding</keyword>
<evidence type="ECO:0000259" key="4">
    <source>
        <dbReference type="Pfam" id="PF16193"/>
    </source>
</evidence>
<dbReference type="Proteomes" id="UP000754563">
    <property type="component" value="Unassembled WGS sequence"/>
</dbReference>
<evidence type="ECO:0000256" key="1">
    <source>
        <dbReference type="ARBA" id="ARBA00022741"/>
    </source>
</evidence>
<evidence type="ECO:0008006" key="7">
    <source>
        <dbReference type="Google" id="ProtNLM"/>
    </source>
</evidence>
<dbReference type="InterPro" id="IPR008921">
    <property type="entry name" value="DNA_pol3_clamp-load_cplx_C"/>
</dbReference>
<dbReference type="InterPro" id="IPR032423">
    <property type="entry name" value="AAA_assoc_2"/>
</dbReference>
<evidence type="ECO:0000313" key="5">
    <source>
        <dbReference type="EMBL" id="MCA9385215.1"/>
    </source>
</evidence>
<dbReference type="EMBL" id="JAGQLH010000008">
    <property type="protein sequence ID" value="MCA9385215.1"/>
    <property type="molecule type" value="Genomic_DNA"/>
</dbReference>
<evidence type="ECO:0000259" key="3">
    <source>
        <dbReference type="Pfam" id="PF12002"/>
    </source>
</evidence>
<dbReference type="Gene3D" id="1.10.3710.10">
    <property type="entry name" value="DNA polymerase III clamp loader subunits, C-terminal domain"/>
    <property type="match status" value="1"/>
</dbReference>
<dbReference type="GO" id="GO:0000731">
    <property type="term" value="P:DNA synthesis involved in DNA repair"/>
    <property type="evidence" value="ECO:0007669"/>
    <property type="project" value="TreeGrafter"/>
</dbReference>
<sequence length="189" mass="21129">MKTIKITKKILEQVFQSSNILYDKHGEEHYNIASALIKSMRASDPNAAVYWLARMVEAGEDPKFIARRCMILASEDIGNADPHALVLANSAFEAVQKIGWPESRIILSQLVIYLAKAPKDNSAYVAIDRALADAKETMNLPVPLHLRNAPTKLMKELDYGKGYVYDHNVEGKKSGQQCLPDELIGKKYV</sequence>
<gene>
    <name evidence="5" type="ORF">KC717_01045</name>
</gene>
<comment type="caution">
    <text evidence="5">The sequence shown here is derived from an EMBL/GenBank/DDBJ whole genome shotgun (WGS) entry which is preliminary data.</text>
</comment>
<dbReference type="InterPro" id="IPR051314">
    <property type="entry name" value="AAA_ATPase_RarA/MGS1/WRNIP1"/>
</dbReference>
<feature type="domain" description="AAA C-terminal" evidence="4">
    <location>
        <begin position="3"/>
        <end position="41"/>
    </location>
</feature>
<reference evidence="5" key="1">
    <citation type="submission" date="2020-04" db="EMBL/GenBank/DDBJ databases">
        <authorList>
            <person name="Zhang T."/>
        </authorList>
    </citation>
    <scope>NUCLEOTIDE SEQUENCE</scope>
    <source>
        <strain evidence="5">HKST-UBA11</strain>
    </source>
</reference>
<dbReference type="PANTHER" id="PTHR13779">
    <property type="entry name" value="WERNER HELICASE-INTERACTING PROTEIN 1 FAMILY MEMBER"/>
    <property type="match status" value="1"/>
</dbReference>
<dbReference type="PANTHER" id="PTHR13779:SF7">
    <property type="entry name" value="ATPASE WRNIP1"/>
    <property type="match status" value="1"/>
</dbReference>
<feature type="domain" description="MgsA AAA+ ATPase C-terminal" evidence="3">
    <location>
        <begin position="43"/>
        <end position="188"/>
    </location>
</feature>
<reference evidence="5" key="2">
    <citation type="journal article" date="2021" name="Microbiome">
        <title>Successional dynamics and alternative stable states in a saline activated sludge microbial community over 9 years.</title>
        <authorList>
            <person name="Wang Y."/>
            <person name="Ye J."/>
            <person name="Ju F."/>
            <person name="Liu L."/>
            <person name="Boyd J.A."/>
            <person name="Deng Y."/>
            <person name="Parks D.H."/>
            <person name="Jiang X."/>
            <person name="Yin X."/>
            <person name="Woodcroft B.J."/>
            <person name="Tyson G.W."/>
            <person name="Hugenholtz P."/>
            <person name="Polz M.F."/>
            <person name="Zhang T."/>
        </authorList>
    </citation>
    <scope>NUCLEOTIDE SEQUENCE</scope>
    <source>
        <strain evidence="5">HKST-UBA11</strain>
    </source>
</reference>
<dbReference type="InterPro" id="IPR021886">
    <property type="entry name" value="MgsA_C"/>
</dbReference>
<evidence type="ECO:0000313" key="6">
    <source>
        <dbReference type="Proteomes" id="UP000754563"/>
    </source>
</evidence>
<dbReference type="GO" id="GO:0017116">
    <property type="term" value="F:single-stranded DNA helicase activity"/>
    <property type="evidence" value="ECO:0007669"/>
    <property type="project" value="TreeGrafter"/>
</dbReference>
<dbReference type="SUPFAM" id="SSF48019">
    <property type="entry name" value="post-AAA+ oligomerization domain-like"/>
    <property type="match status" value="1"/>
</dbReference>
<accession>A0A955L7Q9</accession>
<dbReference type="AlphaFoldDB" id="A0A955L7Q9"/>
<protein>
    <recommendedName>
        <fullName evidence="7">MgsA AAA+ ATPase C-terminal domain-containing protein</fullName>
    </recommendedName>
</protein>
<dbReference type="GO" id="GO:0006261">
    <property type="term" value="P:DNA-templated DNA replication"/>
    <property type="evidence" value="ECO:0007669"/>
    <property type="project" value="TreeGrafter"/>
</dbReference>
<organism evidence="5 6">
    <name type="scientific">Candidatus Dojkabacteria bacterium</name>
    <dbReference type="NCBI Taxonomy" id="2099670"/>
    <lineage>
        <taxon>Bacteria</taxon>
        <taxon>Candidatus Dojkabacteria</taxon>
    </lineage>
</organism>
<proteinExistence type="predicted"/>
<dbReference type="Pfam" id="PF16193">
    <property type="entry name" value="AAA_assoc_2"/>
    <property type="match status" value="1"/>
</dbReference>
<dbReference type="Gene3D" id="1.20.272.10">
    <property type="match status" value="1"/>
</dbReference>